<gene>
    <name evidence="3" type="ORF">C2E20_6154</name>
</gene>
<dbReference type="InterPro" id="IPR046879">
    <property type="entry name" value="KANL3/Tex30_Abhydrolase"/>
</dbReference>
<dbReference type="AlphaFoldDB" id="A0A2P6V8B1"/>
<feature type="region of interest" description="Disordered" evidence="1">
    <location>
        <begin position="302"/>
        <end position="345"/>
    </location>
</feature>
<comment type="caution">
    <text evidence="3">The sequence shown here is derived from an EMBL/GenBank/DDBJ whole genome shotgun (WGS) entry which is preliminary data.</text>
</comment>
<evidence type="ECO:0000256" key="1">
    <source>
        <dbReference type="SAM" id="MobiDB-lite"/>
    </source>
</evidence>
<name>A0A2P6V8B1_9CHLO</name>
<dbReference type="Proteomes" id="UP000239649">
    <property type="component" value="Unassembled WGS sequence"/>
</dbReference>
<dbReference type="SUPFAM" id="SSF53474">
    <property type="entry name" value="alpha/beta-Hydrolases"/>
    <property type="match status" value="1"/>
</dbReference>
<proteinExistence type="predicted"/>
<dbReference type="EMBL" id="LHPF02000020">
    <property type="protein sequence ID" value="PSC70326.1"/>
    <property type="molecule type" value="Genomic_DNA"/>
</dbReference>
<dbReference type="InterPro" id="IPR029058">
    <property type="entry name" value="AB_hydrolase_fold"/>
</dbReference>
<sequence length="491" mass="50180">MVRFHWFIGDSGHAAWVPMGGVTAEEDKGVRHVTVDMELAGQNETVMSLLTVPSDCLQPGRVSPLGLVLAHGGDAGETWKGPLMERLACDFAAAGHAVVRYYCPLKEQRRHRILEKAFDAAASSPYCAAVQRWAFVGLDNGARIAAGVAAKATAHAEVAGLALLSYPLLQPAPPPPKQKAGAAPPADSVGALSKLGECPPHPPPVFFLCGEFDRLCPGDKLQETVAEALPGCDVRAVVLEGLSGRFCEPGTKELEGGTLDTIVQHVQSFVKALKEEGQGGGAGAGAGLAACPLPKAADLVPSTRPLPDVLESPKKEASPELEEPEPESPPTVQRGRGMRRPSTGAPAAAAAALVAAVGMRPGLPAGMIPVMGPNGQPILVSAAAVAANPAAQQMLMMQQQLLAAHIKQQQAVGGGGVPTAQQLQQLQQMQMMMAMQQQMAAAAAARPGGVPAGTVPAAAPVAPSAAAAAVLLGQQQQAAGGQGAAPMAVDP</sequence>
<accession>A0A2P6V8B1</accession>
<protein>
    <submittedName>
        <fullName evidence="3">GMP synthase [glutamine-hydrolyzing]</fullName>
    </submittedName>
</protein>
<organism evidence="3 4">
    <name type="scientific">Micractinium conductrix</name>
    <dbReference type="NCBI Taxonomy" id="554055"/>
    <lineage>
        <taxon>Eukaryota</taxon>
        <taxon>Viridiplantae</taxon>
        <taxon>Chlorophyta</taxon>
        <taxon>core chlorophytes</taxon>
        <taxon>Trebouxiophyceae</taxon>
        <taxon>Chlorellales</taxon>
        <taxon>Chlorellaceae</taxon>
        <taxon>Chlorella clade</taxon>
        <taxon>Micractinium</taxon>
    </lineage>
</organism>
<feature type="domain" description="KANL3/Tex30 alpha/beta hydrolase-like" evidence="2">
    <location>
        <begin position="67"/>
        <end position="172"/>
    </location>
</feature>
<dbReference type="OrthoDB" id="547877at2759"/>
<evidence type="ECO:0000313" key="3">
    <source>
        <dbReference type="EMBL" id="PSC70326.1"/>
    </source>
</evidence>
<evidence type="ECO:0000313" key="4">
    <source>
        <dbReference type="Proteomes" id="UP000239649"/>
    </source>
</evidence>
<keyword evidence="4" id="KW-1185">Reference proteome</keyword>
<dbReference type="Gene3D" id="3.40.50.1820">
    <property type="entry name" value="alpha/beta hydrolase"/>
    <property type="match status" value="1"/>
</dbReference>
<reference evidence="3 4" key="1">
    <citation type="journal article" date="2018" name="Plant J.">
        <title>Genome sequences of Chlorella sorokiniana UTEX 1602 and Micractinium conductrix SAG 241.80: implications to maltose excretion by a green alga.</title>
        <authorList>
            <person name="Arriola M.B."/>
            <person name="Velmurugan N."/>
            <person name="Zhang Y."/>
            <person name="Plunkett M.H."/>
            <person name="Hondzo H."/>
            <person name="Barney B.M."/>
        </authorList>
    </citation>
    <scope>NUCLEOTIDE SEQUENCE [LARGE SCALE GENOMIC DNA]</scope>
    <source>
        <strain evidence="3 4">SAG 241.80</strain>
    </source>
</reference>
<evidence type="ECO:0000259" key="2">
    <source>
        <dbReference type="Pfam" id="PF20408"/>
    </source>
</evidence>
<dbReference type="Pfam" id="PF20408">
    <property type="entry name" value="Abhydrolase_11"/>
    <property type="match status" value="1"/>
</dbReference>